<keyword evidence="4" id="KW-1003">Cell membrane</keyword>
<dbReference type="EMBL" id="LNXU01000012">
    <property type="protein sequence ID" value="KTC74961.1"/>
    <property type="molecule type" value="Genomic_DNA"/>
</dbReference>
<evidence type="ECO:0000256" key="1">
    <source>
        <dbReference type="ARBA" id="ARBA00004651"/>
    </source>
</evidence>
<evidence type="ECO:0000313" key="11">
    <source>
        <dbReference type="Proteomes" id="UP000054695"/>
    </source>
</evidence>
<feature type="transmembrane region" description="Helical" evidence="8">
    <location>
        <begin position="378"/>
        <end position="397"/>
    </location>
</feature>
<dbReference type="OrthoDB" id="5670831at2"/>
<dbReference type="STRING" id="447.Lboz_0948"/>
<feature type="domain" description="Major facilitator superfamily (MFS) profile" evidence="9">
    <location>
        <begin position="18"/>
        <end position="403"/>
    </location>
</feature>
<keyword evidence="8" id="KW-0997">Cell inner membrane</keyword>
<feature type="transmembrane region" description="Helical" evidence="8">
    <location>
        <begin position="16"/>
        <end position="33"/>
    </location>
</feature>
<dbReference type="AlphaFoldDB" id="A0A0W0RVM4"/>
<keyword evidence="6 8" id="KW-1133">Transmembrane helix</keyword>
<dbReference type="SUPFAM" id="SSF103473">
    <property type="entry name" value="MFS general substrate transporter"/>
    <property type="match status" value="1"/>
</dbReference>
<feature type="transmembrane region" description="Helical" evidence="8">
    <location>
        <begin position="221"/>
        <end position="246"/>
    </location>
</feature>
<feature type="transmembrane region" description="Helical" evidence="8">
    <location>
        <begin position="352"/>
        <end position="372"/>
    </location>
</feature>
<dbReference type="PROSITE" id="PS50850">
    <property type="entry name" value="MFS"/>
    <property type="match status" value="1"/>
</dbReference>
<keyword evidence="3 8" id="KW-0813">Transport</keyword>
<feature type="transmembrane region" description="Helical" evidence="8">
    <location>
        <begin position="317"/>
        <end position="340"/>
    </location>
</feature>
<dbReference type="InterPro" id="IPR011701">
    <property type="entry name" value="MFS"/>
</dbReference>
<dbReference type="GO" id="GO:1990961">
    <property type="term" value="P:xenobiotic detoxification by transmembrane export across the plasma membrane"/>
    <property type="evidence" value="ECO:0007669"/>
    <property type="project" value="InterPro"/>
</dbReference>
<dbReference type="CDD" id="cd17320">
    <property type="entry name" value="MFS_MdfA_MDR_like"/>
    <property type="match status" value="1"/>
</dbReference>
<dbReference type="InterPro" id="IPR020846">
    <property type="entry name" value="MFS_dom"/>
</dbReference>
<dbReference type="InterPro" id="IPR004812">
    <property type="entry name" value="Efflux_drug-R_Bcr/CmlA"/>
</dbReference>
<evidence type="ECO:0000256" key="7">
    <source>
        <dbReference type="ARBA" id="ARBA00023136"/>
    </source>
</evidence>
<comment type="similarity">
    <text evidence="2 8">Belongs to the major facilitator superfamily. Bcr/CmlA family.</text>
</comment>
<feature type="transmembrane region" description="Helical" evidence="8">
    <location>
        <begin position="53"/>
        <end position="73"/>
    </location>
</feature>
<organism evidence="10 11">
    <name type="scientific">Legionella bozemanae</name>
    <name type="common">Fluoribacter bozemanae</name>
    <dbReference type="NCBI Taxonomy" id="447"/>
    <lineage>
        <taxon>Bacteria</taxon>
        <taxon>Pseudomonadati</taxon>
        <taxon>Pseudomonadota</taxon>
        <taxon>Gammaproteobacteria</taxon>
        <taxon>Legionellales</taxon>
        <taxon>Legionellaceae</taxon>
        <taxon>Legionella</taxon>
    </lineage>
</organism>
<dbReference type="InterPro" id="IPR036259">
    <property type="entry name" value="MFS_trans_sf"/>
</dbReference>
<proteinExistence type="inferred from homology"/>
<feature type="transmembrane region" description="Helical" evidence="8">
    <location>
        <begin position="258"/>
        <end position="275"/>
    </location>
</feature>
<dbReference type="Pfam" id="PF07690">
    <property type="entry name" value="MFS_1"/>
    <property type="match status" value="1"/>
</dbReference>
<name>A0A0W0RVM4_LEGBO</name>
<protein>
    <recommendedName>
        <fullName evidence="8">Bcr/CflA family efflux transporter</fullName>
    </recommendedName>
</protein>
<dbReference type="PANTHER" id="PTHR23501:SF169">
    <property type="entry name" value="SLR0616 PROTEIN"/>
    <property type="match status" value="1"/>
</dbReference>
<keyword evidence="7 8" id="KW-0472">Membrane</keyword>
<feature type="transmembrane region" description="Helical" evidence="8">
    <location>
        <begin position="172"/>
        <end position="192"/>
    </location>
</feature>
<feature type="transmembrane region" description="Helical" evidence="8">
    <location>
        <begin position="142"/>
        <end position="160"/>
    </location>
</feature>
<evidence type="ECO:0000256" key="4">
    <source>
        <dbReference type="ARBA" id="ARBA00022475"/>
    </source>
</evidence>
<dbReference type="NCBIfam" id="TIGR00710">
    <property type="entry name" value="efflux_Bcr_CflA"/>
    <property type="match status" value="1"/>
</dbReference>
<evidence type="ECO:0000259" key="9">
    <source>
        <dbReference type="PROSITE" id="PS50850"/>
    </source>
</evidence>
<evidence type="ECO:0000256" key="8">
    <source>
        <dbReference type="RuleBase" id="RU365088"/>
    </source>
</evidence>
<reference evidence="10 11" key="1">
    <citation type="submission" date="2015-11" db="EMBL/GenBank/DDBJ databases">
        <title>Genomic analysis of 38 Legionella species identifies large and diverse effector repertoires.</title>
        <authorList>
            <person name="Burstein D."/>
            <person name="Amaro F."/>
            <person name="Zusman T."/>
            <person name="Lifshitz Z."/>
            <person name="Cohen O."/>
            <person name="Gilbert J.A."/>
            <person name="Pupko T."/>
            <person name="Shuman H.A."/>
            <person name="Segal G."/>
        </authorList>
    </citation>
    <scope>NUCLEOTIDE SEQUENCE [LARGE SCALE GENOMIC DNA]</scope>
    <source>
        <strain evidence="10 11">WIGA</strain>
    </source>
</reference>
<gene>
    <name evidence="10" type="ORF">Lboz_0948</name>
</gene>
<evidence type="ECO:0000256" key="6">
    <source>
        <dbReference type="ARBA" id="ARBA00022989"/>
    </source>
</evidence>
<dbReference type="Proteomes" id="UP000054695">
    <property type="component" value="Unassembled WGS sequence"/>
</dbReference>
<evidence type="ECO:0000313" key="10">
    <source>
        <dbReference type="EMBL" id="KTC74961.1"/>
    </source>
</evidence>
<keyword evidence="5 8" id="KW-0812">Transmembrane</keyword>
<evidence type="ECO:0000256" key="2">
    <source>
        <dbReference type="ARBA" id="ARBA00006236"/>
    </source>
</evidence>
<keyword evidence="11" id="KW-1185">Reference proteome</keyword>
<dbReference type="GO" id="GO:0042910">
    <property type="term" value="F:xenobiotic transmembrane transporter activity"/>
    <property type="evidence" value="ECO:0007669"/>
    <property type="project" value="InterPro"/>
</dbReference>
<dbReference type="PANTHER" id="PTHR23501">
    <property type="entry name" value="MAJOR FACILITATOR SUPERFAMILY"/>
    <property type="match status" value="1"/>
</dbReference>
<accession>A0A0W0RVM4</accession>
<evidence type="ECO:0000256" key="3">
    <source>
        <dbReference type="ARBA" id="ARBA00022448"/>
    </source>
</evidence>
<dbReference type="GO" id="GO:0005886">
    <property type="term" value="C:plasma membrane"/>
    <property type="evidence" value="ECO:0007669"/>
    <property type="project" value="UniProtKB-SubCell"/>
</dbReference>
<feature type="transmembrane region" description="Helical" evidence="8">
    <location>
        <begin position="113"/>
        <end position="130"/>
    </location>
</feature>
<dbReference type="Gene3D" id="1.20.1720.10">
    <property type="entry name" value="Multidrug resistance protein D"/>
    <property type="match status" value="1"/>
</dbReference>
<dbReference type="PATRIC" id="fig|447.4.peg.1024"/>
<sequence>MQERLEQQQEVQKVQPVIYFVIFMMMVLVQISIDQYVPSLPAITKAFKSTESSIQFTLFLFMFGLGISHIFFGPWSDKIGRKRPLIYGIGISVIGCLVCLFAPSVMVLTLGRFLQGFGIGSCSSVGRSLIRDLFTDKYLSKIGSYVGMASTFLLIASPIWGGFIQEHFGWRANFLFIFIVGFAFWVFILLVLPETNKNLNPDATKIRVILRHYDALLRSKIFLGYTLCACFACAGLVAYLTIAPFLFQNVLGLSPLEYGQLSIFIAGAICLSGIINSQLVMSKGVSYMLFMGILLMIGGGGIMLSFALAGIINVPSIMIPVALFSMGAGFTFINAFAGVFHPFPHIAGTVAALYVSMQDLTSALTSGIIATTKIQGPLPLAVILLVLGSSALAAWYYQESIIR</sequence>
<evidence type="ECO:0000256" key="5">
    <source>
        <dbReference type="ARBA" id="ARBA00022692"/>
    </source>
</evidence>
<feature type="transmembrane region" description="Helical" evidence="8">
    <location>
        <begin position="287"/>
        <end position="311"/>
    </location>
</feature>
<dbReference type="RefSeq" id="WP_058458634.1">
    <property type="nucleotide sequence ID" value="NZ_CAAAIY010000004.1"/>
</dbReference>
<comment type="caution">
    <text evidence="10">The sequence shown here is derived from an EMBL/GenBank/DDBJ whole genome shotgun (WGS) entry which is preliminary data.</text>
</comment>
<feature type="transmembrane region" description="Helical" evidence="8">
    <location>
        <begin position="85"/>
        <end position="107"/>
    </location>
</feature>
<comment type="subcellular location">
    <subcellularLocation>
        <location evidence="8">Cell inner membrane</location>
        <topology evidence="8">Multi-pass membrane protein</topology>
    </subcellularLocation>
    <subcellularLocation>
        <location evidence="1">Cell membrane</location>
        <topology evidence="1">Multi-pass membrane protein</topology>
    </subcellularLocation>
</comment>